<name>A0A0F8YVB5_9ZZZZ</name>
<reference evidence="2" key="1">
    <citation type="journal article" date="2015" name="Nature">
        <title>Complex archaea that bridge the gap between prokaryotes and eukaryotes.</title>
        <authorList>
            <person name="Spang A."/>
            <person name="Saw J.H."/>
            <person name="Jorgensen S.L."/>
            <person name="Zaremba-Niedzwiedzka K."/>
            <person name="Martijn J."/>
            <person name="Lind A.E."/>
            <person name="van Eijk R."/>
            <person name="Schleper C."/>
            <person name="Guy L."/>
            <person name="Ettema T.J."/>
        </authorList>
    </citation>
    <scope>NUCLEOTIDE SEQUENCE</scope>
</reference>
<gene>
    <name evidence="2" type="ORF">LCGC14_2774000</name>
</gene>
<feature type="transmembrane region" description="Helical" evidence="1">
    <location>
        <begin position="50"/>
        <end position="74"/>
    </location>
</feature>
<keyword evidence="1" id="KW-1133">Transmembrane helix</keyword>
<accession>A0A0F8YVB5</accession>
<dbReference type="AlphaFoldDB" id="A0A0F8YVB5"/>
<feature type="transmembrane region" description="Helical" evidence="1">
    <location>
        <begin position="20"/>
        <end position="38"/>
    </location>
</feature>
<feature type="transmembrane region" description="Helical" evidence="1">
    <location>
        <begin position="86"/>
        <end position="108"/>
    </location>
</feature>
<protein>
    <submittedName>
        <fullName evidence="2">Uncharacterized protein</fullName>
    </submittedName>
</protein>
<sequence length="125" mass="14751">MHFYFPYGLNAFMDYRGYKYSYFCVLAITFFLIPYFIIRPIRTIKGRRKLTIAEMVFGGIFVVFILFGIGFITYNDFIRLYLDGFLGFYLIDVGLNSVLFLPGVILLIHGWGWRGNLRWKDLIKA</sequence>
<organism evidence="2">
    <name type="scientific">marine sediment metagenome</name>
    <dbReference type="NCBI Taxonomy" id="412755"/>
    <lineage>
        <taxon>unclassified sequences</taxon>
        <taxon>metagenomes</taxon>
        <taxon>ecological metagenomes</taxon>
    </lineage>
</organism>
<evidence type="ECO:0000313" key="2">
    <source>
        <dbReference type="EMBL" id="KKK85368.1"/>
    </source>
</evidence>
<comment type="caution">
    <text evidence="2">The sequence shown here is derived from an EMBL/GenBank/DDBJ whole genome shotgun (WGS) entry which is preliminary data.</text>
</comment>
<proteinExistence type="predicted"/>
<keyword evidence="1" id="KW-0472">Membrane</keyword>
<dbReference type="EMBL" id="LAZR01051343">
    <property type="protein sequence ID" value="KKK85368.1"/>
    <property type="molecule type" value="Genomic_DNA"/>
</dbReference>
<keyword evidence="1" id="KW-0812">Transmembrane</keyword>
<evidence type="ECO:0000256" key="1">
    <source>
        <dbReference type="SAM" id="Phobius"/>
    </source>
</evidence>